<dbReference type="NCBIfam" id="NF009466">
    <property type="entry name" value="PRK12826.1-2"/>
    <property type="match status" value="1"/>
</dbReference>
<dbReference type="PATRIC" id="fig|1434119.4.peg.425"/>
<dbReference type="SUPFAM" id="SSF51735">
    <property type="entry name" value="NAD(P)-binding Rossmann-fold domains"/>
    <property type="match status" value="1"/>
</dbReference>
<dbReference type="PROSITE" id="PS00061">
    <property type="entry name" value="ADH_SHORT"/>
    <property type="match status" value="1"/>
</dbReference>
<sequence>MAINETKRFLGKVAFITGGATGIGQATAVAFAREGANVALTYHKQGAEQTARMIEELGGQALVVKCDVMREEDVKNAIEKTIQKFGRLDYAFNNAGIEGKTVITAEYPVEEWNRVIATNLTGVFLCMKYEIPQMLKQGAGAIVNCSSGAGLTGFPDIAPYVASKHGVVGLTKTAALDYAKSNIRINAVCPGMTDTPMMERYSGGTPEGYEKIIEQEPIGRMGRPEEIAIAVLWLCSDAASFVTGDVMRVDGGQLAH</sequence>
<evidence type="ECO:0000256" key="1">
    <source>
        <dbReference type="ARBA" id="ARBA00006484"/>
    </source>
</evidence>
<reference evidence="3 4" key="1">
    <citation type="submission" date="2014-07" db="EMBL/GenBank/DDBJ databases">
        <title>Methanogenic archaea and the global carbon cycle.</title>
        <authorList>
            <person name="Henriksen J.R."/>
            <person name="Luke J."/>
            <person name="Reinhart S."/>
            <person name="Benedict M.N."/>
            <person name="Youngblut N.D."/>
            <person name="Metcalf M.E."/>
            <person name="Whitaker R.J."/>
            <person name="Metcalf W.W."/>
        </authorList>
    </citation>
    <scope>NUCLEOTIDE SEQUENCE [LARGE SCALE GENOMIC DNA]</scope>
    <source>
        <strain evidence="3 4">HI350</strain>
    </source>
</reference>
<gene>
    <name evidence="3" type="ORF">MSSIH_0341</name>
</gene>
<keyword evidence="2 3" id="KW-0560">Oxidoreductase</keyword>
<dbReference type="PRINTS" id="PR00080">
    <property type="entry name" value="SDRFAMILY"/>
</dbReference>
<dbReference type="GO" id="GO:0004316">
    <property type="term" value="F:3-oxoacyl-[acyl-carrier-protein] reductase (NADPH) activity"/>
    <property type="evidence" value="ECO:0007669"/>
    <property type="project" value="UniProtKB-EC"/>
</dbReference>
<dbReference type="NCBIfam" id="NF004818">
    <property type="entry name" value="PRK06172.1"/>
    <property type="match status" value="1"/>
</dbReference>
<dbReference type="CDD" id="cd05233">
    <property type="entry name" value="SDR_c"/>
    <property type="match status" value="1"/>
</dbReference>
<dbReference type="PANTHER" id="PTHR24321:SF8">
    <property type="entry name" value="ESTRADIOL 17-BETA-DEHYDROGENASE 8-RELATED"/>
    <property type="match status" value="1"/>
</dbReference>
<accession>A0A0E3L9X5</accession>
<dbReference type="RefSeq" id="WP_048169525.1">
    <property type="nucleotide sequence ID" value="NZ_CP009507.1"/>
</dbReference>
<dbReference type="Proteomes" id="UP000033092">
    <property type="component" value="Chromosome"/>
</dbReference>
<evidence type="ECO:0000313" key="4">
    <source>
        <dbReference type="Proteomes" id="UP000033092"/>
    </source>
</evidence>
<dbReference type="PANTHER" id="PTHR24321">
    <property type="entry name" value="DEHYDROGENASES, SHORT CHAIN"/>
    <property type="match status" value="1"/>
</dbReference>
<evidence type="ECO:0000313" key="3">
    <source>
        <dbReference type="EMBL" id="AKB31031.1"/>
    </source>
</evidence>
<proteinExistence type="inferred from homology"/>
<dbReference type="GeneID" id="41604298"/>
<dbReference type="EMBL" id="CP009507">
    <property type="protein sequence ID" value="AKB31031.1"/>
    <property type="molecule type" value="Genomic_DNA"/>
</dbReference>
<dbReference type="AlphaFoldDB" id="A0A0E3L9X5"/>
<dbReference type="FunFam" id="3.40.50.720:FF:000084">
    <property type="entry name" value="Short-chain dehydrogenase reductase"/>
    <property type="match status" value="1"/>
</dbReference>
<dbReference type="EC" id="1.1.1.100" evidence="3"/>
<dbReference type="Gene3D" id="3.40.50.720">
    <property type="entry name" value="NAD(P)-binding Rossmann-like Domain"/>
    <property type="match status" value="1"/>
</dbReference>
<protein>
    <submittedName>
        <fullName evidence="3">3-oxoacyl-[acyl-carrier protein] reductase</fullName>
        <ecNumber evidence="3">1.1.1.100</ecNumber>
    </submittedName>
</protein>
<name>A0A0E3L9X5_9EURY</name>
<organism evidence="3 4">
    <name type="scientific">Methanosarcina siciliae HI350</name>
    <dbReference type="NCBI Taxonomy" id="1434119"/>
    <lineage>
        <taxon>Archaea</taxon>
        <taxon>Methanobacteriati</taxon>
        <taxon>Methanobacteriota</taxon>
        <taxon>Stenosarchaea group</taxon>
        <taxon>Methanomicrobia</taxon>
        <taxon>Methanosarcinales</taxon>
        <taxon>Methanosarcinaceae</taxon>
        <taxon>Methanosarcina</taxon>
    </lineage>
</organism>
<dbReference type="KEGG" id="msz:MSSIH_0341"/>
<dbReference type="NCBIfam" id="NF005559">
    <property type="entry name" value="PRK07231.1"/>
    <property type="match status" value="1"/>
</dbReference>
<evidence type="ECO:0000256" key="2">
    <source>
        <dbReference type="ARBA" id="ARBA00023002"/>
    </source>
</evidence>
<comment type="similarity">
    <text evidence="1">Belongs to the short-chain dehydrogenases/reductases (SDR) family.</text>
</comment>
<dbReference type="Pfam" id="PF13561">
    <property type="entry name" value="adh_short_C2"/>
    <property type="match status" value="1"/>
</dbReference>
<dbReference type="PRINTS" id="PR00081">
    <property type="entry name" value="GDHRDH"/>
</dbReference>
<dbReference type="InterPro" id="IPR002347">
    <property type="entry name" value="SDR_fam"/>
</dbReference>
<dbReference type="HOGENOM" id="CLU_010194_1_0_2"/>
<dbReference type="InterPro" id="IPR020904">
    <property type="entry name" value="Sc_DH/Rdtase_CS"/>
</dbReference>
<dbReference type="InterPro" id="IPR036291">
    <property type="entry name" value="NAD(P)-bd_dom_sf"/>
</dbReference>